<evidence type="ECO:0000313" key="3">
    <source>
        <dbReference type="Proteomes" id="UP001189429"/>
    </source>
</evidence>
<accession>A0ABN9WFG8</accession>
<dbReference type="PANTHER" id="PTHR21562:SF83">
    <property type="entry name" value="PECTIN ACETYLESTERASE 4"/>
    <property type="match status" value="1"/>
</dbReference>
<comment type="caution">
    <text evidence="2">The sequence shown here is derived from an EMBL/GenBank/DDBJ whole genome shotgun (WGS) entry which is preliminary data.</text>
</comment>
<dbReference type="PANTHER" id="PTHR21562">
    <property type="entry name" value="NOTUM-RELATED"/>
    <property type="match status" value="1"/>
</dbReference>
<dbReference type="Proteomes" id="UP001189429">
    <property type="component" value="Unassembled WGS sequence"/>
</dbReference>
<feature type="signal peptide" evidence="1">
    <location>
        <begin position="1"/>
        <end position="20"/>
    </location>
</feature>
<sequence>MTLAWRGVAAAASSCLCALGAGMPSLEEIPNDTFFVMRPPVGGGAYCGDGSPYHFLVRKGTTNVNKVIVDFIGGGACWNERCVNDNAAVQGLSSTSFVMQSAALLHGLTTSQASEIVNSMNLQVIGVSSEVQVADTATWTYIAVLYCTQDVHVGACTTTYQLPDGSANRTVHHNGAANARAVMNWVYDNFPKPEVLAFMGCSAGASLAPVIEVMHAKSRYGADTTIVALGDSASNLLTDKFVMDGLPRWGPHAVFDEIPGFFLEGMPSNLHGDLTSTALSAVFSLYPDVQFGYFTRTDDQIQAYFANEMGGLIPSELDLDARREFWNLHNLAMLEGLQAANPNFRTFVAAGNDHCTTTFDHALQEPGFLAWLEDLLSGGAPPAVACSSCTLADVPGCDGVNGSGRIDDRCGVCGGSGTSCAARSVTAAQLSCAVDASEGDPEESAELPASRSPGGARSASWVCAGAVVCGWQIVRSLRFAQ</sequence>
<keyword evidence="3" id="KW-1185">Reference proteome</keyword>
<evidence type="ECO:0000313" key="2">
    <source>
        <dbReference type="EMBL" id="CAK0885145.1"/>
    </source>
</evidence>
<proteinExistence type="predicted"/>
<reference evidence="2" key="1">
    <citation type="submission" date="2023-10" db="EMBL/GenBank/DDBJ databases">
        <authorList>
            <person name="Chen Y."/>
            <person name="Shah S."/>
            <person name="Dougan E. K."/>
            <person name="Thang M."/>
            <person name="Chan C."/>
        </authorList>
    </citation>
    <scope>NUCLEOTIDE SEQUENCE [LARGE SCALE GENOMIC DNA]</scope>
</reference>
<gene>
    <name evidence="2" type="ORF">PCOR1329_LOCUS66847</name>
</gene>
<dbReference type="Pfam" id="PF03283">
    <property type="entry name" value="PAE"/>
    <property type="match status" value="1"/>
</dbReference>
<feature type="chain" id="PRO_5045155404" description="Pectin acetylesterase" evidence="1">
    <location>
        <begin position="21"/>
        <end position="481"/>
    </location>
</feature>
<dbReference type="EMBL" id="CAUYUJ010018631">
    <property type="protein sequence ID" value="CAK0885145.1"/>
    <property type="molecule type" value="Genomic_DNA"/>
</dbReference>
<protein>
    <recommendedName>
        <fullName evidence="4">Pectin acetylesterase</fullName>
    </recommendedName>
</protein>
<keyword evidence="1" id="KW-0732">Signal</keyword>
<evidence type="ECO:0008006" key="4">
    <source>
        <dbReference type="Google" id="ProtNLM"/>
    </source>
</evidence>
<dbReference type="InterPro" id="IPR004963">
    <property type="entry name" value="PAE/NOTUM"/>
</dbReference>
<name>A0ABN9WFG8_9DINO</name>
<evidence type="ECO:0000256" key="1">
    <source>
        <dbReference type="SAM" id="SignalP"/>
    </source>
</evidence>
<organism evidence="2 3">
    <name type="scientific">Prorocentrum cordatum</name>
    <dbReference type="NCBI Taxonomy" id="2364126"/>
    <lineage>
        <taxon>Eukaryota</taxon>
        <taxon>Sar</taxon>
        <taxon>Alveolata</taxon>
        <taxon>Dinophyceae</taxon>
        <taxon>Prorocentrales</taxon>
        <taxon>Prorocentraceae</taxon>
        <taxon>Prorocentrum</taxon>
    </lineage>
</organism>